<evidence type="ECO:0000313" key="3">
    <source>
        <dbReference type="Proteomes" id="UP001589833"/>
    </source>
</evidence>
<proteinExistence type="predicted"/>
<reference evidence="2 3" key="1">
    <citation type="submission" date="2024-09" db="EMBL/GenBank/DDBJ databases">
        <authorList>
            <person name="Sun Q."/>
            <person name="Mori K."/>
        </authorList>
    </citation>
    <scope>NUCLEOTIDE SEQUENCE [LARGE SCALE GENOMIC DNA]</scope>
    <source>
        <strain evidence="2 3">NCAIM B.02301</strain>
    </source>
</reference>
<comment type="caution">
    <text evidence="2">The sequence shown here is derived from an EMBL/GenBank/DDBJ whole genome shotgun (WGS) entry which is preliminary data.</text>
</comment>
<gene>
    <name evidence="2" type="ORF">ACFFH4_21025</name>
</gene>
<dbReference type="Pfam" id="PF00550">
    <property type="entry name" value="PP-binding"/>
    <property type="match status" value="1"/>
</dbReference>
<dbReference type="EMBL" id="JBHLTR010000058">
    <property type="protein sequence ID" value="MFC0561407.1"/>
    <property type="molecule type" value="Genomic_DNA"/>
</dbReference>
<evidence type="ECO:0000313" key="2">
    <source>
        <dbReference type="EMBL" id="MFC0561407.1"/>
    </source>
</evidence>
<dbReference type="RefSeq" id="WP_273847855.1">
    <property type="nucleotide sequence ID" value="NZ_JAQQWT010000038.1"/>
</dbReference>
<dbReference type="Gene3D" id="1.10.1200.10">
    <property type="entry name" value="ACP-like"/>
    <property type="match status" value="1"/>
</dbReference>
<sequence>MLTKNEVNSLTEIIAEVLEVEVEEVQMETDLVDELEADSMMALEIMATVEKTFNVEIPEEELPNFGSLSEIINVVTKLRVVTQ</sequence>
<accession>A0ABV6NKU3</accession>
<organism evidence="2 3">
    <name type="scientific">Halalkalibacter alkalisediminis</name>
    <dbReference type="NCBI Taxonomy" id="935616"/>
    <lineage>
        <taxon>Bacteria</taxon>
        <taxon>Bacillati</taxon>
        <taxon>Bacillota</taxon>
        <taxon>Bacilli</taxon>
        <taxon>Bacillales</taxon>
        <taxon>Bacillaceae</taxon>
        <taxon>Halalkalibacter</taxon>
    </lineage>
</organism>
<protein>
    <submittedName>
        <fullName evidence="2">Acyl carrier protein</fullName>
    </submittedName>
</protein>
<dbReference type="InterPro" id="IPR009081">
    <property type="entry name" value="PP-bd_ACP"/>
</dbReference>
<dbReference type="PROSITE" id="PS50075">
    <property type="entry name" value="CARRIER"/>
    <property type="match status" value="1"/>
</dbReference>
<dbReference type="SUPFAM" id="SSF47336">
    <property type="entry name" value="ACP-like"/>
    <property type="match status" value="1"/>
</dbReference>
<name>A0ABV6NKU3_9BACI</name>
<dbReference type="Proteomes" id="UP001589833">
    <property type="component" value="Unassembled WGS sequence"/>
</dbReference>
<dbReference type="InterPro" id="IPR036736">
    <property type="entry name" value="ACP-like_sf"/>
</dbReference>
<feature type="domain" description="Carrier" evidence="1">
    <location>
        <begin position="1"/>
        <end position="79"/>
    </location>
</feature>
<keyword evidence="3" id="KW-1185">Reference proteome</keyword>
<evidence type="ECO:0000259" key="1">
    <source>
        <dbReference type="PROSITE" id="PS50075"/>
    </source>
</evidence>